<dbReference type="SUPFAM" id="SSF51735">
    <property type="entry name" value="NAD(P)-binding Rossmann-fold domains"/>
    <property type="match status" value="1"/>
</dbReference>
<dbReference type="CDD" id="cd07820">
    <property type="entry name" value="SRPBCC_3"/>
    <property type="match status" value="1"/>
</dbReference>
<accession>A0ABX1VGL9</accession>
<dbReference type="InterPro" id="IPR013549">
    <property type="entry name" value="DUF1731"/>
</dbReference>
<dbReference type="InterPro" id="IPR010099">
    <property type="entry name" value="SDR39U1"/>
</dbReference>
<evidence type="ECO:0000313" key="5">
    <source>
        <dbReference type="Proteomes" id="UP000609651"/>
    </source>
</evidence>
<evidence type="ECO:0000259" key="3">
    <source>
        <dbReference type="Pfam" id="PF08338"/>
    </source>
</evidence>
<proteinExistence type="inferred from homology"/>
<dbReference type="PANTHER" id="PTHR11092:SF0">
    <property type="entry name" value="EPIMERASE FAMILY PROTEIN SDR39U1"/>
    <property type="match status" value="1"/>
</dbReference>
<dbReference type="InterPro" id="IPR023393">
    <property type="entry name" value="START-like_dom_sf"/>
</dbReference>
<gene>
    <name evidence="4" type="ORF">LzC2_30250</name>
</gene>
<reference evidence="4 5" key="1">
    <citation type="journal article" date="2020" name="Syst. Appl. Microbiol.">
        <title>Alienimonas chondri sp. nov., a novel planctomycete isolated from the biofilm of the red alga Chondrus crispus.</title>
        <authorList>
            <person name="Vitorino I."/>
            <person name="Albuquerque L."/>
            <person name="Wiegand S."/>
            <person name="Kallscheuer N."/>
            <person name="da Costa M.S."/>
            <person name="Lobo-da-Cunha A."/>
            <person name="Jogler C."/>
            <person name="Lage O.M."/>
        </authorList>
    </citation>
    <scope>NUCLEOTIDE SEQUENCE [LARGE SCALE GENOMIC DNA]</scope>
    <source>
        <strain evidence="4 5">LzC2</strain>
    </source>
</reference>
<dbReference type="Gene3D" id="3.30.530.20">
    <property type="match status" value="1"/>
</dbReference>
<evidence type="ECO:0008006" key="6">
    <source>
        <dbReference type="Google" id="ProtNLM"/>
    </source>
</evidence>
<protein>
    <recommendedName>
        <fullName evidence="6">TIGR01777 family protein</fullName>
    </recommendedName>
</protein>
<dbReference type="CDD" id="cd05242">
    <property type="entry name" value="SDR_a8"/>
    <property type="match status" value="1"/>
</dbReference>
<evidence type="ECO:0000256" key="1">
    <source>
        <dbReference type="ARBA" id="ARBA00009353"/>
    </source>
</evidence>
<evidence type="ECO:0000313" key="4">
    <source>
        <dbReference type="EMBL" id="NNJ26929.1"/>
    </source>
</evidence>
<comment type="similarity">
    <text evidence="1">Belongs to the NAD(P)-dependent epimerase/dehydratase family. SDR39U1 subfamily.</text>
</comment>
<dbReference type="Pfam" id="PF08338">
    <property type="entry name" value="DUF1731"/>
    <property type="match status" value="1"/>
</dbReference>
<evidence type="ECO:0000259" key="2">
    <source>
        <dbReference type="Pfam" id="PF01370"/>
    </source>
</evidence>
<dbReference type="Gene3D" id="3.40.50.720">
    <property type="entry name" value="NAD(P)-binding Rossmann-like Domain"/>
    <property type="match status" value="1"/>
</dbReference>
<dbReference type="InterPro" id="IPR001509">
    <property type="entry name" value="Epimerase_deHydtase"/>
</dbReference>
<comment type="caution">
    <text evidence="4">The sequence shown here is derived from an EMBL/GenBank/DDBJ whole genome shotgun (WGS) entry which is preliminary data.</text>
</comment>
<keyword evidence="5" id="KW-1185">Reference proteome</keyword>
<dbReference type="InterPro" id="IPR036291">
    <property type="entry name" value="NAD(P)-bd_dom_sf"/>
</dbReference>
<dbReference type="EMBL" id="WTPX01000108">
    <property type="protein sequence ID" value="NNJ26929.1"/>
    <property type="molecule type" value="Genomic_DNA"/>
</dbReference>
<sequence>MIDSAPTPPRPPLIYERSTPLSVPAAEGFAWHGRPGALARLVPPWEDVTVESSDGHIREGAKVVLKMKLGPASLRWHALHTVYEDRGERGGLFRDVQTSGPFAFWEHTHGIGPADRGPDEEDDPTRSVLTDYVRYLPPGGPLGRALGKGFAERKLAAMFAYRHAVTAADLAVHQRFRDQPRMNVLISGAGGLIGSQLSALLTGGGHTVTPLSRSEKPGAIQWNPEAGEVPKEKLTGFDAVVHLAGEPVQGRWTEAKKRRIRDSRVNGTRALAEALASLDEPPKVLVCASATGYYGDRGDESLTEASPPGDGFLSEVCREWEAAADPARDAGIRTVHSRFGIILSSEGGALAAQLPIFKLGGGGPVGGGKQWWSWAARDDAVGALHHALMTESMSGPMNVVAPGAVTNAVFTSTLADVLNRPAIVPVPAFGVRLAFGEMGDELLLASARVKPTALLAAGYTFRYSELEAALRHLLGRPA</sequence>
<dbReference type="NCBIfam" id="TIGR01777">
    <property type="entry name" value="yfcH"/>
    <property type="match status" value="1"/>
</dbReference>
<organism evidence="4 5">
    <name type="scientific">Alienimonas chondri</name>
    <dbReference type="NCBI Taxonomy" id="2681879"/>
    <lineage>
        <taxon>Bacteria</taxon>
        <taxon>Pseudomonadati</taxon>
        <taxon>Planctomycetota</taxon>
        <taxon>Planctomycetia</taxon>
        <taxon>Planctomycetales</taxon>
        <taxon>Planctomycetaceae</taxon>
        <taxon>Alienimonas</taxon>
    </lineage>
</organism>
<dbReference type="Pfam" id="PF01370">
    <property type="entry name" value="Epimerase"/>
    <property type="match status" value="1"/>
</dbReference>
<feature type="domain" description="DUF1731" evidence="3">
    <location>
        <begin position="426"/>
        <end position="473"/>
    </location>
</feature>
<feature type="domain" description="NAD-dependent epimerase/dehydratase" evidence="2">
    <location>
        <begin position="184"/>
        <end position="390"/>
    </location>
</feature>
<name>A0ABX1VGL9_9PLAN</name>
<dbReference type="RefSeq" id="WP_315854685.1">
    <property type="nucleotide sequence ID" value="NZ_WTPX01000108.1"/>
</dbReference>
<dbReference type="Proteomes" id="UP000609651">
    <property type="component" value="Unassembled WGS sequence"/>
</dbReference>
<dbReference type="SUPFAM" id="SSF55961">
    <property type="entry name" value="Bet v1-like"/>
    <property type="match status" value="1"/>
</dbReference>
<dbReference type="PANTHER" id="PTHR11092">
    <property type="entry name" value="SUGAR NUCLEOTIDE EPIMERASE RELATED"/>
    <property type="match status" value="1"/>
</dbReference>